<keyword evidence="2" id="KW-0677">Repeat</keyword>
<keyword evidence="3 4" id="KW-0040">ANK repeat</keyword>
<dbReference type="GO" id="GO:0045732">
    <property type="term" value="P:positive regulation of protein catabolic process"/>
    <property type="evidence" value="ECO:0007669"/>
    <property type="project" value="TreeGrafter"/>
</dbReference>
<dbReference type="Pfam" id="PF12796">
    <property type="entry name" value="Ank_2"/>
    <property type="match status" value="2"/>
</dbReference>
<dbReference type="Proteomes" id="UP000008912">
    <property type="component" value="Unassembled WGS sequence"/>
</dbReference>
<feature type="region of interest" description="Disordered" evidence="5">
    <location>
        <begin position="226"/>
        <end position="262"/>
    </location>
</feature>
<feature type="repeat" description="ANK" evidence="4">
    <location>
        <begin position="165"/>
        <end position="197"/>
    </location>
</feature>
<dbReference type="Ensembl" id="ENSAMET00000027194.1">
    <property type="protein sequence ID" value="ENSAMEP00000028669.1"/>
    <property type="gene ID" value="ENSAMEG00000017122.2"/>
</dbReference>
<dbReference type="InterPro" id="IPR002110">
    <property type="entry name" value="Ankyrin_rpt"/>
</dbReference>
<dbReference type="CTD" id="140462"/>
<keyword evidence="7" id="KW-1185">Reference proteome</keyword>
<dbReference type="PANTHER" id="PTHR24136">
    <property type="entry name" value="SOWAH (DROSOPHILA) HOMOLOG"/>
    <property type="match status" value="1"/>
</dbReference>
<dbReference type="SMART" id="SM00248">
    <property type="entry name" value="ANK"/>
    <property type="match status" value="6"/>
</dbReference>
<evidence type="ECO:0000256" key="3">
    <source>
        <dbReference type="ARBA" id="ARBA00023043"/>
    </source>
</evidence>
<dbReference type="PROSITE" id="PS50297">
    <property type="entry name" value="ANK_REP_REGION"/>
    <property type="match status" value="3"/>
</dbReference>
<feature type="repeat" description="ANK" evidence="4">
    <location>
        <begin position="132"/>
        <end position="164"/>
    </location>
</feature>
<evidence type="ECO:0000313" key="7">
    <source>
        <dbReference type="Proteomes" id="UP000008912"/>
    </source>
</evidence>
<dbReference type="GeneID" id="100482887"/>
<evidence type="ECO:0000256" key="2">
    <source>
        <dbReference type="ARBA" id="ARBA00022737"/>
    </source>
</evidence>
<evidence type="ECO:0000256" key="4">
    <source>
        <dbReference type="PROSITE-ProRule" id="PRU00023"/>
    </source>
</evidence>
<evidence type="ECO:0000256" key="1">
    <source>
        <dbReference type="ARBA" id="ARBA00005949"/>
    </source>
</evidence>
<dbReference type="PANTHER" id="PTHR24136:SF17">
    <property type="entry name" value="ANKYRIN REPEAT AND SOCS BOX PROTEIN 9"/>
    <property type="match status" value="1"/>
</dbReference>
<organism evidence="6 7">
    <name type="scientific">Ailuropoda melanoleuca</name>
    <name type="common">Giant panda</name>
    <dbReference type="NCBI Taxonomy" id="9646"/>
    <lineage>
        <taxon>Eukaryota</taxon>
        <taxon>Metazoa</taxon>
        <taxon>Chordata</taxon>
        <taxon>Craniata</taxon>
        <taxon>Vertebrata</taxon>
        <taxon>Euteleostomi</taxon>
        <taxon>Mammalia</taxon>
        <taxon>Eutheria</taxon>
        <taxon>Laurasiatheria</taxon>
        <taxon>Carnivora</taxon>
        <taxon>Caniformia</taxon>
        <taxon>Ursidae</taxon>
        <taxon>Ailuropoda</taxon>
    </lineage>
</organism>
<dbReference type="InterPro" id="IPR036770">
    <property type="entry name" value="Ankyrin_rpt-contain_sf"/>
</dbReference>
<comment type="similarity">
    <text evidence="1">Belongs to the ankyrin SOCS box (ASB) family.</text>
</comment>
<dbReference type="AlphaFoldDB" id="A0A7N5JQ11"/>
<gene>
    <name evidence="6" type="primary">ASB9</name>
</gene>
<dbReference type="RefSeq" id="XP_034505441.1">
    <property type="nucleotide sequence ID" value="XM_034649550.1"/>
</dbReference>
<feature type="region of interest" description="Disordered" evidence="5">
    <location>
        <begin position="1"/>
        <end position="20"/>
    </location>
</feature>
<dbReference type="Gene3D" id="1.25.40.20">
    <property type="entry name" value="Ankyrin repeat-containing domain"/>
    <property type="match status" value="1"/>
</dbReference>
<evidence type="ECO:0000256" key="5">
    <source>
        <dbReference type="SAM" id="MobiDB-lite"/>
    </source>
</evidence>
<dbReference type="SUPFAM" id="SSF48403">
    <property type="entry name" value="Ankyrin repeat"/>
    <property type="match status" value="1"/>
</dbReference>
<dbReference type="PROSITE" id="PS50088">
    <property type="entry name" value="ANK_REPEAT"/>
    <property type="match status" value="5"/>
</dbReference>
<feature type="repeat" description="ANK" evidence="4">
    <location>
        <begin position="67"/>
        <end position="99"/>
    </location>
</feature>
<reference evidence="6" key="2">
    <citation type="submission" date="2025-08" db="UniProtKB">
        <authorList>
            <consortium name="Ensembl"/>
        </authorList>
    </citation>
    <scope>IDENTIFICATION</scope>
</reference>
<dbReference type="GO" id="GO:0016567">
    <property type="term" value="P:protein ubiquitination"/>
    <property type="evidence" value="ECO:0007669"/>
    <property type="project" value="TreeGrafter"/>
</dbReference>
<sequence length="262" mass="27577">MDGEPGGRNSKSLRPGDPPDTRLLSNPWMGGVVSDWSPVHEAAIHGRLLSLRNLISQGWPVNLITADRVSPLHEACLGGHPSCANILLKHGAQVNGITTDRHTPLFNACVSGSQDCVNLLLQHGASPHPASDLASPIHEAAKRGHVACVETLAAHGGDVDHNISHLGTPLYLACENRQVACAKKLLESGASVNQGRGLDSPLHAVARASSGELALLLMDFGADTQAKNAKGKRPSELVPPESPLTQLFLQREGASPLPESKP</sequence>
<evidence type="ECO:0000313" key="6">
    <source>
        <dbReference type="Ensembl" id="ENSAMEP00000028669.1"/>
    </source>
</evidence>
<dbReference type="RefSeq" id="XP_011235232.1">
    <property type="nucleotide sequence ID" value="XM_011236930.3"/>
</dbReference>
<accession>A0A7N5JQ11</accession>
<dbReference type="InterPro" id="IPR051573">
    <property type="entry name" value="Ankyrin-SOCS_box_domain"/>
</dbReference>
<feature type="repeat" description="ANK" evidence="4">
    <location>
        <begin position="100"/>
        <end position="132"/>
    </location>
</feature>
<reference evidence="6" key="3">
    <citation type="submission" date="2025-09" db="UniProtKB">
        <authorList>
            <consortium name="Ensembl"/>
        </authorList>
    </citation>
    <scope>IDENTIFICATION</scope>
</reference>
<protein>
    <submittedName>
        <fullName evidence="6">Ankyrin repeat and SOCS box containing 9</fullName>
    </submittedName>
</protein>
<name>A0A7N5JQ11_AILME</name>
<dbReference type="GeneTree" id="ENSGT00940000157160"/>
<reference evidence="6 7" key="1">
    <citation type="journal article" date="2010" name="Nature">
        <title>The sequence and de novo assembly of the giant panda genome.</title>
        <authorList>
            <person name="Li R."/>
            <person name="Fan W."/>
            <person name="Tian G."/>
            <person name="Zhu H."/>
            <person name="He L."/>
            <person name="Cai J."/>
            <person name="Huang Q."/>
            <person name="Cai Q."/>
            <person name="Li B."/>
            <person name="Bai Y."/>
            <person name="Zhang Z."/>
            <person name="Zhang Y."/>
            <person name="Wang W."/>
            <person name="Li J."/>
            <person name="Wei F."/>
            <person name="Li H."/>
            <person name="Jian M."/>
            <person name="Li J."/>
            <person name="Zhang Z."/>
            <person name="Nielsen R."/>
            <person name="Li D."/>
            <person name="Gu W."/>
            <person name="Yang Z."/>
            <person name="Xuan Z."/>
            <person name="Ryder O.A."/>
            <person name="Leung F.C."/>
            <person name="Zhou Y."/>
            <person name="Cao J."/>
            <person name="Sun X."/>
            <person name="Fu Y."/>
            <person name="Fang X."/>
            <person name="Guo X."/>
            <person name="Wang B."/>
            <person name="Hou R."/>
            <person name="Shen F."/>
            <person name="Mu B."/>
            <person name="Ni P."/>
            <person name="Lin R."/>
            <person name="Qian W."/>
            <person name="Wang G."/>
            <person name="Yu C."/>
            <person name="Nie W."/>
            <person name="Wang J."/>
            <person name="Wu Z."/>
            <person name="Liang H."/>
            <person name="Min J."/>
            <person name="Wu Q."/>
            <person name="Cheng S."/>
            <person name="Ruan J."/>
            <person name="Wang M."/>
            <person name="Shi Z."/>
            <person name="Wen M."/>
            <person name="Liu B."/>
            <person name="Ren X."/>
            <person name="Zheng H."/>
            <person name="Dong D."/>
            <person name="Cook K."/>
            <person name="Shan G."/>
            <person name="Zhang H."/>
            <person name="Kosiol C."/>
            <person name="Xie X."/>
            <person name="Lu Z."/>
            <person name="Zheng H."/>
            <person name="Li Y."/>
            <person name="Steiner C.C."/>
            <person name="Lam T.T."/>
            <person name="Lin S."/>
            <person name="Zhang Q."/>
            <person name="Li G."/>
            <person name="Tian J."/>
            <person name="Gong T."/>
            <person name="Liu H."/>
            <person name="Zhang D."/>
            <person name="Fang L."/>
            <person name="Ye C."/>
            <person name="Zhang J."/>
            <person name="Hu W."/>
            <person name="Xu A."/>
            <person name="Ren Y."/>
            <person name="Zhang G."/>
            <person name="Bruford M.W."/>
            <person name="Li Q."/>
            <person name="Ma L."/>
            <person name="Guo Y."/>
            <person name="An N."/>
            <person name="Hu Y."/>
            <person name="Zheng Y."/>
            <person name="Shi Y."/>
            <person name="Li Z."/>
            <person name="Liu Q."/>
            <person name="Chen Y."/>
            <person name="Zhao J."/>
            <person name="Qu N."/>
            <person name="Zhao S."/>
            <person name="Tian F."/>
            <person name="Wang X."/>
            <person name="Wang H."/>
            <person name="Xu L."/>
            <person name="Liu X."/>
            <person name="Vinar T."/>
            <person name="Wang Y."/>
            <person name="Lam T.W."/>
            <person name="Yiu S.M."/>
            <person name="Liu S."/>
            <person name="Zhang H."/>
            <person name="Li D."/>
            <person name="Huang Y."/>
            <person name="Wang X."/>
            <person name="Yang G."/>
            <person name="Jiang Z."/>
            <person name="Wang J."/>
            <person name="Qin N."/>
            <person name="Li L."/>
            <person name="Li J."/>
            <person name="Bolund L."/>
            <person name="Kristiansen K."/>
            <person name="Wong G.K."/>
            <person name="Olson M."/>
            <person name="Zhang X."/>
            <person name="Li S."/>
            <person name="Yang H."/>
            <person name="Wang J."/>
            <person name="Wang J."/>
        </authorList>
    </citation>
    <scope>NUCLEOTIDE SEQUENCE [LARGE SCALE GENOMIC DNA]</scope>
</reference>
<dbReference type="OrthoDB" id="3246549at2759"/>
<dbReference type="FunFam" id="1.25.40.20:FF:000016">
    <property type="entry name" value="Ankyrin repeat and SOCS box containing 5"/>
    <property type="match status" value="1"/>
</dbReference>
<proteinExistence type="inferred from homology"/>
<feature type="repeat" description="ANK" evidence="4">
    <location>
        <begin position="197"/>
        <end position="229"/>
    </location>
</feature>